<proteinExistence type="predicted"/>
<name>A0ACB8QB81_9AGAM</name>
<reference evidence="1" key="1">
    <citation type="submission" date="2021-02" db="EMBL/GenBank/DDBJ databases">
        <authorList>
            <consortium name="DOE Joint Genome Institute"/>
            <person name="Ahrendt S."/>
            <person name="Looney B.P."/>
            <person name="Miyauchi S."/>
            <person name="Morin E."/>
            <person name="Drula E."/>
            <person name="Courty P.E."/>
            <person name="Chicoki N."/>
            <person name="Fauchery L."/>
            <person name="Kohler A."/>
            <person name="Kuo A."/>
            <person name="Labutti K."/>
            <person name="Pangilinan J."/>
            <person name="Lipzen A."/>
            <person name="Riley R."/>
            <person name="Andreopoulos W."/>
            <person name="He G."/>
            <person name="Johnson J."/>
            <person name="Barry K.W."/>
            <person name="Grigoriev I.V."/>
            <person name="Nagy L."/>
            <person name="Hibbett D."/>
            <person name="Henrissat B."/>
            <person name="Matheny P.B."/>
            <person name="Labbe J."/>
            <person name="Martin F."/>
        </authorList>
    </citation>
    <scope>NUCLEOTIDE SEQUENCE</scope>
    <source>
        <strain evidence="1">EC-137</strain>
    </source>
</reference>
<sequence>FGNQFRGCGCYVRVYFTGKKTDCGSRTCALSTAHMHKTTKVCSCSRVTYEDRRVINLFQEPCDDCKEAKKRAFRL</sequence>
<organism evidence="1 2">
    <name type="scientific">Vararia minispora EC-137</name>
    <dbReference type="NCBI Taxonomy" id="1314806"/>
    <lineage>
        <taxon>Eukaryota</taxon>
        <taxon>Fungi</taxon>
        <taxon>Dikarya</taxon>
        <taxon>Basidiomycota</taxon>
        <taxon>Agaricomycotina</taxon>
        <taxon>Agaricomycetes</taxon>
        <taxon>Russulales</taxon>
        <taxon>Lachnocladiaceae</taxon>
        <taxon>Vararia</taxon>
    </lineage>
</organism>
<protein>
    <submittedName>
        <fullName evidence="1">Uncharacterized protein</fullName>
    </submittedName>
</protein>
<feature type="non-terminal residue" evidence="1">
    <location>
        <position position="1"/>
    </location>
</feature>
<comment type="caution">
    <text evidence="1">The sequence shown here is derived from an EMBL/GenBank/DDBJ whole genome shotgun (WGS) entry which is preliminary data.</text>
</comment>
<dbReference type="EMBL" id="MU273717">
    <property type="protein sequence ID" value="KAI0028863.1"/>
    <property type="molecule type" value="Genomic_DNA"/>
</dbReference>
<reference evidence="1" key="2">
    <citation type="journal article" date="2022" name="New Phytol.">
        <title>Evolutionary transition to the ectomycorrhizal habit in the genomes of a hyperdiverse lineage of mushroom-forming fungi.</title>
        <authorList>
            <person name="Looney B."/>
            <person name="Miyauchi S."/>
            <person name="Morin E."/>
            <person name="Drula E."/>
            <person name="Courty P.E."/>
            <person name="Kohler A."/>
            <person name="Kuo A."/>
            <person name="LaButti K."/>
            <person name="Pangilinan J."/>
            <person name="Lipzen A."/>
            <person name="Riley R."/>
            <person name="Andreopoulos W."/>
            <person name="He G."/>
            <person name="Johnson J."/>
            <person name="Nolan M."/>
            <person name="Tritt A."/>
            <person name="Barry K.W."/>
            <person name="Grigoriev I.V."/>
            <person name="Nagy L.G."/>
            <person name="Hibbett D."/>
            <person name="Henrissat B."/>
            <person name="Matheny P.B."/>
            <person name="Labbe J."/>
            <person name="Martin F.M."/>
        </authorList>
    </citation>
    <scope>NUCLEOTIDE SEQUENCE</scope>
    <source>
        <strain evidence="1">EC-137</strain>
    </source>
</reference>
<evidence type="ECO:0000313" key="2">
    <source>
        <dbReference type="Proteomes" id="UP000814128"/>
    </source>
</evidence>
<evidence type="ECO:0000313" key="1">
    <source>
        <dbReference type="EMBL" id="KAI0028863.1"/>
    </source>
</evidence>
<accession>A0ACB8QB81</accession>
<gene>
    <name evidence="1" type="ORF">K488DRAFT_57619</name>
</gene>
<keyword evidence="2" id="KW-1185">Reference proteome</keyword>
<dbReference type="Proteomes" id="UP000814128">
    <property type="component" value="Unassembled WGS sequence"/>
</dbReference>